<organism evidence="1 2">
    <name type="scientific">Trifolium pratense</name>
    <name type="common">Red clover</name>
    <dbReference type="NCBI Taxonomy" id="57577"/>
    <lineage>
        <taxon>Eukaryota</taxon>
        <taxon>Viridiplantae</taxon>
        <taxon>Streptophyta</taxon>
        <taxon>Embryophyta</taxon>
        <taxon>Tracheophyta</taxon>
        <taxon>Spermatophyta</taxon>
        <taxon>Magnoliopsida</taxon>
        <taxon>eudicotyledons</taxon>
        <taxon>Gunneridae</taxon>
        <taxon>Pentapetalae</taxon>
        <taxon>rosids</taxon>
        <taxon>fabids</taxon>
        <taxon>Fabales</taxon>
        <taxon>Fabaceae</taxon>
        <taxon>Papilionoideae</taxon>
        <taxon>50 kb inversion clade</taxon>
        <taxon>NPAAA clade</taxon>
        <taxon>Hologalegina</taxon>
        <taxon>IRL clade</taxon>
        <taxon>Trifolieae</taxon>
        <taxon>Trifolium</taxon>
    </lineage>
</organism>
<dbReference type="Proteomes" id="UP001177021">
    <property type="component" value="Unassembled WGS sequence"/>
</dbReference>
<evidence type="ECO:0000313" key="2">
    <source>
        <dbReference type="Proteomes" id="UP001177021"/>
    </source>
</evidence>
<reference evidence="1" key="1">
    <citation type="submission" date="2023-10" db="EMBL/GenBank/DDBJ databases">
        <authorList>
            <person name="Rodriguez Cubillos JULIANA M."/>
            <person name="De Vega J."/>
        </authorList>
    </citation>
    <scope>NUCLEOTIDE SEQUENCE</scope>
</reference>
<accession>A0ACB0LP26</accession>
<gene>
    <name evidence="1" type="ORF">MILVUS5_LOCUS34923</name>
</gene>
<dbReference type="EMBL" id="CASHSV030000615">
    <property type="protein sequence ID" value="CAJ2670976.1"/>
    <property type="molecule type" value="Genomic_DNA"/>
</dbReference>
<comment type="caution">
    <text evidence="1">The sequence shown here is derived from an EMBL/GenBank/DDBJ whole genome shotgun (WGS) entry which is preliminary data.</text>
</comment>
<protein>
    <submittedName>
        <fullName evidence="1">Uncharacterized protein</fullName>
    </submittedName>
</protein>
<sequence length="77" mass="8434">MDLGVFMARVSLLLIVKVFAGASKELYSAYLESIFRPFLASLLSVVSICLTRLAPPLTATRFPNCVKKLQSHAMSNS</sequence>
<evidence type="ECO:0000313" key="1">
    <source>
        <dbReference type="EMBL" id="CAJ2670976.1"/>
    </source>
</evidence>
<proteinExistence type="predicted"/>
<name>A0ACB0LP26_TRIPR</name>
<keyword evidence="2" id="KW-1185">Reference proteome</keyword>